<dbReference type="Proteomes" id="UP001213000">
    <property type="component" value="Unassembled WGS sequence"/>
</dbReference>
<proteinExistence type="predicted"/>
<dbReference type="AlphaFoldDB" id="A0AAD5VE95"/>
<keyword evidence="1" id="KW-0175">Coiled coil</keyword>
<dbReference type="EMBL" id="JANIEX010001945">
    <property type="protein sequence ID" value="KAJ3553210.1"/>
    <property type="molecule type" value="Genomic_DNA"/>
</dbReference>
<organism evidence="3 4">
    <name type="scientific">Leucocoprinus birnbaumii</name>
    <dbReference type="NCBI Taxonomy" id="56174"/>
    <lineage>
        <taxon>Eukaryota</taxon>
        <taxon>Fungi</taxon>
        <taxon>Dikarya</taxon>
        <taxon>Basidiomycota</taxon>
        <taxon>Agaricomycotina</taxon>
        <taxon>Agaricomycetes</taxon>
        <taxon>Agaricomycetidae</taxon>
        <taxon>Agaricales</taxon>
        <taxon>Agaricineae</taxon>
        <taxon>Agaricaceae</taxon>
        <taxon>Leucocoprinus</taxon>
    </lineage>
</organism>
<comment type="caution">
    <text evidence="3">The sequence shown here is derived from an EMBL/GenBank/DDBJ whole genome shotgun (WGS) entry which is preliminary data.</text>
</comment>
<dbReference type="Pfam" id="PF20414">
    <property type="entry name" value="DUF6698"/>
    <property type="match status" value="1"/>
</dbReference>
<evidence type="ECO:0000313" key="3">
    <source>
        <dbReference type="EMBL" id="KAJ3553210.1"/>
    </source>
</evidence>
<name>A0AAD5VE95_9AGAR</name>
<dbReference type="InterPro" id="IPR046521">
    <property type="entry name" value="DUF6698"/>
</dbReference>
<evidence type="ECO:0000256" key="1">
    <source>
        <dbReference type="SAM" id="Coils"/>
    </source>
</evidence>
<gene>
    <name evidence="3" type="ORF">NP233_g12698</name>
</gene>
<evidence type="ECO:0000313" key="4">
    <source>
        <dbReference type="Proteomes" id="UP001213000"/>
    </source>
</evidence>
<keyword evidence="4" id="KW-1185">Reference proteome</keyword>
<feature type="region of interest" description="Disordered" evidence="2">
    <location>
        <begin position="275"/>
        <end position="294"/>
    </location>
</feature>
<accession>A0AAD5VE95</accession>
<reference evidence="3" key="1">
    <citation type="submission" date="2022-07" db="EMBL/GenBank/DDBJ databases">
        <title>Genome Sequence of Leucocoprinus birnbaumii.</title>
        <authorList>
            <person name="Buettner E."/>
        </authorList>
    </citation>
    <scope>NUCLEOTIDE SEQUENCE</scope>
    <source>
        <strain evidence="3">VT141</strain>
    </source>
</reference>
<evidence type="ECO:0000256" key="2">
    <source>
        <dbReference type="SAM" id="MobiDB-lite"/>
    </source>
</evidence>
<feature type="coiled-coil region" evidence="1">
    <location>
        <begin position="25"/>
        <end position="52"/>
    </location>
</feature>
<feature type="compositionally biased region" description="Polar residues" evidence="2">
    <location>
        <begin position="1"/>
        <end position="14"/>
    </location>
</feature>
<feature type="compositionally biased region" description="Low complexity" evidence="2">
    <location>
        <begin position="15"/>
        <end position="24"/>
    </location>
</feature>
<sequence length="405" mass="46152">MFTSSTLPQANMTLSPSPSHSTSSILNVEEENAALKRKIDDLEKQIEELTTRRKHTSSPIKLLGRAVCRLASCYETASVLTKEADRRALADEEGTLEDTPITDEEVDIARAQDRRFSAYRKLIEIVPRIAELLKMPDEEKKLADYLEKLESGVNSSRTDDNSRMKWEVAEWLNDAFHPQVRLSSKSRTNWGLQHDVCRRLLTPIEVDWDDLDIREAIRSGTSDFNINESYFLCCFYPDGGIDPNNVEHNFLRSRWLLLAFHAIFISPSVDEDEYVETSDDESPHKKQKRSAHSEASKSNVACRIGMNGRVTGRVIAYTAVMFWFSLFSILTDASRWTETHNGFSFHGLYNFIVDYFEDTPNPTSKDNARSSYDGGIIFPTHYLAASDSRASYKKLAAHREASQRN</sequence>
<feature type="region of interest" description="Disordered" evidence="2">
    <location>
        <begin position="1"/>
        <end position="24"/>
    </location>
</feature>
<protein>
    <submittedName>
        <fullName evidence="3">Uncharacterized protein</fullName>
    </submittedName>
</protein>